<gene>
    <name evidence="2" type="ORF">CCO03_14335</name>
</gene>
<keyword evidence="1" id="KW-0227">DNA damage</keyword>
<dbReference type="CDD" id="cd03468">
    <property type="entry name" value="PolY_like"/>
    <property type="match status" value="1"/>
</dbReference>
<keyword evidence="3" id="KW-1185">Reference proteome</keyword>
<organism evidence="2 3">
    <name type="scientific">Comamonas serinivorans</name>
    <dbReference type="NCBI Taxonomy" id="1082851"/>
    <lineage>
        <taxon>Bacteria</taxon>
        <taxon>Pseudomonadati</taxon>
        <taxon>Pseudomonadota</taxon>
        <taxon>Betaproteobacteria</taxon>
        <taxon>Burkholderiales</taxon>
        <taxon>Comamonadaceae</taxon>
        <taxon>Comamonas</taxon>
    </lineage>
</organism>
<dbReference type="SUPFAM" id="SSF56672">
    <property type="entry name" value="DNA/RNA polymerases"/>
    <property type="match status" value="1"/>
</dbReference>
<evidence type="ECO:0008006" key="4">
    <source>
        <dbReference type="Google" id="ProtNLM"/>
    </source>
</evidence>
<dbReference type="Proteomes" id="UP000196138">
    <property type="component" value="Chromosome"/>
</dbReference>
<dbReference type="EMBL" id="CP021455">
    <property type="protein sequence ID" value="ARU06875.1"/>
    <property type="molecule type" value="Genomic_DNA"/>
</dbReference>
<dbReference type="GO" id="GO:0006281">
    <property type="term" value="P:DNA repair"/>
    <property type="evidence" value="ECO:0007669"/>
    <property type="project" value="TreeGrafter"/>
</dbReference>
<dbReference type="PANTHER" id="PTHR35369">
    <property type="entry name" value="BLR3025 PROTEIN-RELATED"/>
    <property type="match status" value="1"/>
</dbReference>
<dbReference type="InterPro" id="IPR043502">
    <property type="entry name" value="DNA/RNA_pol_sf"/>
</dbReference>
<sequence>MGYWGLRFSPRVAVLDDAVLVDVAASARLFGGLQPLQQLVEGGAQALGAHVAWAPTGTAALALARCGVRDGFAAPLAQVLDALPLHALPAVALQHPTLARLGCRTLGDVRRLPRAGLARRVGAELLLALDQAHGLAPEVYAWLRLPEAFEAQLSLLHTVDSAPALLFGATRLLRQLVAWLQARHLGALAIELQWVHEGWRSHDADTRGRLCVRSGQPTQHLAHLTRLLGEHLAQVQLQAPVDQLTLTAPEVAPVVHDSHTLVPDGGQRSRSVAEALERIQARLGPDSVRHATVLADHRLEWMQRWQPPLASPAASSPAVWRRAATSVGSAPAGASPAPGPADLANLAGFSLPVPSWLLPQPLRLVVRHHRPHHQGPLQLLLGPDRVEGGWWHRVPASHHLADSTVACPPGDGHSLNVQRDYWLALSPRAGLLSVFQQRLAGDEIGWFLHGHYA</sequence>
<evidence type="ECO:0000256" key="1">
    <source>
        <dbReference type="ARBA" id="ARBA00022763"/>
    </source>
</evidence>
<name>A0A1Y0ET76_9BURK</name>
<protein>
    <recommendedName>
        <fullName evidence="4">UmuC domain-containing protein</fullName>
    </recommendedName>
</protein>
<proteinExistence type="predicted"/>
<dbReference type="PANTHER" id="PTHR35369:SF2">
    <property type="entry name" value="BLR3025 PROTEIN"/>
    <property type="match status" value="1"/>
</dbReference>
<dbReference type="AlphaFoldDB" id="A0A1Y0ET76"/>
<accession>A0A1Y0ET76</accession>
<evidence type="ECO:0000313" key="3">
    <source>
        <dbReference type="Proteomes" id="UP000196138"/>
    </source>
</evidence>
<dbReference type="OrthoDB" id="625722at2"/>
<dbReference type="InterPro" id="IPR050356">
    <property type="entry name" value="SulA_CellDiv_inhibitor"/>
</dbReference>
<evidence type="ECO:0000313" key="2">
    <source>
        <dbReference type="EMBL" id="ARU06875.1"/>
    </source>
</evidence>
<dbReference type="KEGG" id="cser:CCO03_14335"/>
<reference evidence="2 3" key="1">
    <citation type="submission" date="2017-05" db="EMBL/GenBank/DDBJ databases">
        <authorList>
            <person name="Song R."/>
            <person name="Chenine A.L."/>
            <person name="Ruprecht R.M."/>
        </authorList>
    </citation>
    <scope>NUCLEOTIDE SEQUENCE [LARGE SCALE GENOMIC DNA]</scope>
    <source>
        <strain evidence="2 3">DSM 26136</strain>
    </source>
</reference>